<accession>A0A8S1CY85</accession>
<dbReference type="PANTHER" id="PTHR13055:SF12">
    <property type="entry name" value="LD40707P"/>
    <property type="match status" value="1"/>
</dbReference>
<evidence type="ECO:0000313" key="8">
    <source>
        <dbReference type="Proteomes" id="UP000494165"/>
    </source>
</evidence>
<keyword evidence="2 5" id="KW-0812">Transmembrane</keyword>
<name>A0A8S1CY85_9INSE</name>
<protein>
    <recommendedName>
        <fullName evidence="9">PSI domain-containing protein</fullName>
    </recommendedName>
</protein>
<evidence type="ECO:0008006" key="9">
    <source>
        <dbReference type="Google" id="ProtNLM"/>
    </source>
</evidence>
<dbReference type="EMBL" id="CADEPI010000079">
    <property type="protein sequence ID" value="CAB3372995.1"/>
    <property type="molecule type" value="Genomic_DNA"/>
</dbReference>
<evidence type="ECO:0000256" key="4">
    <source>
        <dbReference type="ARBA" id="ARBA00022989"/>
    </source>
</evidence>
<gene>
    <name evidence="7" type="ORF">CLODIP_2_CD12571</name>
</gene>
<evidence type="ECO:0000313" key="7">
    <source>
        <dbReference type="EMBL" id="CAB3372995.1"/>
    </source>
</evidence>
<keyword evidence="5" id="KW-0472">Membrane</keyword>
<proteinExistence type="predicted"/>
<evidence type="ECO:0000256" key="1">
    <source>
        <dbReference type="ARBA" id="ARBA00004479"/>
    </source>
</evidence>
<feature type="transmembrane region" description="Helical" evidence="5">
    <location>
        <begin position="354"/>
        <end position="374"/>
    </location>
</feature>
<organism evidence="7 8">
    <name type="scientific">Cloeon dipterum</name>
    <dbReference type="NCBI Taxonomy" id="197152"/>
    <lineage>
        <taxon>Eukaryota</taxon>
        <taxon>Metazoa</taxon>
        <taxon>Ecdysozoa</taxon>
        <taxon>Arthropoda</taxon>
        <taxon>Hexapoda</taxon>
        <taxon>Insecta</taxon>
        <taxon>Pterygota</taxon>
        <taxon>Palaeoptera</taxon>
        <taxon>Ephemeroptera</taxon>
        <taxon>Pisciforma</taxon>
        <taxon>Baetidae</taxon>
        <taxon>Cloeon</taxon>
    </lineage>
</organism>
<dbReference type="GO" id="GO:0016020">
    <property type="term" value="C:membrane"/>
    <property type="evidence" value="ECO:0007669"/>
    <property type="project" value="UniProtKB-SubCell"/>
</dbReference>
<feature type="signal peptide" evidence="6">
    <location>
        <begin position="1"/>
        <end position="26"/>
    </location>
</feature>
<dbReference type="OrthoDB" id="6285106at2759"/>
<evidence type="ECO:0000256" key="3">
    <source>
        <dbReference type="ARBA" id="ARBA00022729"/>
    </source>
</evidence>
<reference evidence="7 8" key="1">
    <citation type="submission" date="2020-04" db="EMBL/GenBank/DDBJ databases">
        <authorList>
            <person name="Alioto T."/>
            <person name="Alioto T."/>
            <person name="Gomez Garrido J."/>
        </authorList>
    </citation>
    <scope>NUCLEOTIDE SEQUENCE [LARGE SCALE GENOMIC DNA]</scope>
</reference>
<comment type="subcellular location">
    <subcellularLocation>
        <location evidence="1">Membrane</location>
        <topology evidence="1">Single-pass type I membrane protein</topology>
    </subcellularLocation>
</comment>
<keyword evidence="3 6" id="KW-0732">Signal</keyword>
<sequence>MRLWRSFQTLVWIMIAFTTIPQNSSGFNYCDSASSNAKVVQEDHYYYRSCFLVDKELADELWVPMGFNEEVTADNEHADNSSVRRSGNLTFDFPFYGSLLRTITLLPEGFITLGEDEMYVGLSPVRYIAPLMLLSFQWSPDSYMGYYETDVVFTIQWTNLGAEPLINIGKFSFQVTLHKNGSIVFVYKTIPPHQMWKSYLTRTRAQIGTSNAYQHPFDNSPPLTTQFHKTDLANFDLYLLESSAVIFLDPLPTCGSFKDCESCSQAEITPEGCVWCAKMEKCTDSIQVYSSLELIRGCSDIIDDENNCTSAATGHLNDAGATIVIPESGPIRVRNPNSAYKSPVDLILSTYFDWLWNLLCIFLVIDIICGVIYWNRIRAEVQSLIAWIKKCTRRSTSNDLERHEVLQESDQNASNHDAFLEPICMKSLLEKKGDEVFTV</sequence>
<evidence type="ECO:0000256" key="5">
    <source>
        <dbReference type="SAM" id="Phobius"/>
    </source>
</evidence>
<dbReference type="AlphaFoldDB" id="A0A8S1CY85"/>
<keyword evidence="4 5" id="KW-1133">Transmembrane helix</keyword>
<keyword evidence="8" id="KW-1185">Reference proteome</keyword>
<dbReference type="PANTHER" id="PTHR13055">
    <property type="entry name" value="TUMOR ENDOTHELIAL MARKER 7 RELATED"/>
    <property type="match status" value="1"/>
</dbReference>
<dbReference type="InterPro" id="IPR031152">
    <property type="entry name" value="PLXDC"/>
</dbReference>
<evidence type="ECO:0000256" key="2">
    <source>
        <dbReference type="ARBA" id="ARBA00022692"/>
    </source>
</evidence>
<dbReference type="Proteomes" id="UP000494165">
    <property type="component" value="Unassembled WGS sequence"/>
</dbReference>
<comment type="caution">
    <text evidence="7">The sequence shown here is derived from an EMBL/GenBank/DDBJ whole genome shotgun (WGS) entry which is preliminary data.</text>
</comment>
<evidence type="ECO:0000256" key="6">
    <source>
        <dbReference type="SAM" id="SignalP"/>
    </source>
</evidence>
<feature type="chain" id="PRO_5035879192" description="PSI domain-containing protein" evidence="6">
    <location>
        <begin position="27"/>
        <end position="439"/>
    </location>
</feature>